<keyword evidence="5 8" id="KW-1133">Transmembrane helix</keyword>
<feature type="domain" description="Cation efflux protein cytoplasmic" evidence="10">
    <location>
        <begin position="222"/>
        <end position="296"/>
    </location>
</feature>
<name>A0A6I8MHA5_9CORY</name>
<dbReference type="Pfam" id="PF16916">
    <property type="entry name" value="ZT_dimer"/>
    <property type="match status" value="1"/>
</dbReference>
<evidence type="ECO:0000259" key="9">
    <source>
        <dbReference type="Pfam" id="PF01545"/>
    </source>
</evidence>
<dbReference type="InterPro" id="IPR050681">
    <property type="entry name" value="CDF/SLC30A"/>
</dbReference>
<organism evidence="11 12">
    <name type="scientific">Corynebacterium rouxii</name>
    <dbReference type="NCBI Taxonomy" id="2719119"/>
    <lineage>
        <taxon>Bacteria</taxon>
        <taxon>Bacillati</taxon>
        <taxon>Actinomycetota</taxon>
        <taxon>Actinomycetes</taxon>
        <taxon>Mycobacteriales</taxon>
        <taxon>Corynebacteriaceae</taxon>
        <taxon>Corynebacterium</taxon>
    </lineage>
</organism>
<accession>A0A6I8MHA5</accession>
<comment type="subcellular location">
    <subcellularLocation>
        <location evidence="1">Membrane</location>
        <topology evidence="1">Multi-pass membrane protein</topology>
    </subcellularLocation>
</comment>
<evidence type="ECO:0000259" key="10">
    <source>
        <dbReference type="Pfam" id="PF16916"/>
    </source>
</evidence>
<evidence type="ECO:0000256" key="3">
    <source>
        <dbReference type="ARBA" id="ARBA00022448"/>
    </source>
</evidence>
<feature type="transmembrane region" description="Helical" evidence="8">
    <location>
        <begin position="93"/>
        <end position="112"/>
    </location>
</feature>
<dbReference type="GO" id="GO:0005886">
    <property type="term" value="C:plasma membrane"/>
    <property type="evidence" value="ECO:0007669"/>
    <property type="project" value="TreeGrafter"/>
</dbReference>
<keyword evidence="7 8" id="KW-0472">Membrane</keyword>
<dbReference type="PANTHER" id="PTHR11562">
    <property type="entry name" value="CATION EFFLUX PROTEIN/ ZINC TRANSPORTER"/>
    <property type="match status" value="1"/>
</dbReference>
<feature type="transmembrane region" description="Helical" evidence="8">
    <location>
        <begin position="160"/>
        <end position="186"/>
    </location>
</feature>
<dbReference type="InterPro" id="IPR058533">
    <property type="entry name" value="Cation_efflux_TM"/>
</dbReference>
<dbReference type="PANTHER" id="PTHR11562:SF17">
    <property type="entry name" value="RE54080P-RELATED"/>
    <property type="match status" value="1"/>
</dbReference>
<dbReference type="InterPro" id="IPR002524">
    <property type="entry name" value="Cation_efflux"/>
</dbReference>
<feature type="transmembrane region" description="Helical" evidence="8">
    <location>
        <begin position="25"/>
        <end position="46"/>
    </location>
</feature>
<sequence length="308" mass="33232">MLHGMSNHHHDHHDHHHGALSSSRALLSVAGLTFAFFLVELVGGALAKSLALMSDALHMLSDSTGLIIALFAVMMGRRKATSQATYGYKRAEVLAALVNALSVTFITAWIVVEAVRRLSSHTVIDTGMTLVIAFIGLLFNIVGAVVLHGHSHGSVNVKGAYLHILVDLGGSVAVIVSSLLIMATGWMWCDTAVSVVLAVVILPRSLALVRSTLGILMERVPQAVDIESICTEISNIDGVRGVHDVHVWSIDGQQIIATSHVVLDEYADIKDCSVLDRVHEVFHHAGVDHATIQLEHDEHVSHEQPCQH</sequence>
<dbReference type="InterPro" id="IPR036837">
    <property type="entry name" value="Cation_efflux_CTD_sf"/>
</dbReference>
<keyword evidence="3" id="KW-0813">Transport</keyword>
<feature type="transmembrane region" description="Helical" evidence="8">
    <location>
        <begin position="52"/>
        <end position="73"/>
    </location>
</feature>
<protein>
    <submittedName>
        <fullName evidence="11">Cation transporter</fullName>
    </submittedName>
</protein>
<evidence type="ECO:0000256" key="5">
    <source>
        <dbReference type="ARBA" id="ARBA00022989"/>
    </source>
</evidence>
<feature type="transmembrane region" description="Helical" evidence="8">
    <location>
        <begin position="192"/>
        <end position="209"/>
    </location>
</feature>
<dbReference type="AlphaFoldDB" id="A0A6I8MHA5"/>
<keyword evidence="6" id="KW-0406">Ion transport</keyword>
<evidence type="ECO:0000256" key="4">
    <source>
        <dbReference type="ARBA" id="ARBA00022692"/>
    </source>
</evidence>
<evidence type="ECO:0000256" key="7">
    <source>
        <dbReference type="ARBA" id="ARBA00023136"/>
    </source>
</evidence>
<evidence type="ECO:0000313" key="12">
    <source>
        <dbReference type="Proteomes" id="UP000423525"/>
    </source>
</evidence>
<proteinExistence type="inferred from homology"/>
<comment type="similarity">
    <text evidence="2">Belongs to the cation diffusion facilitator (CDF) transporter (TC 2.A.4) family. SLC30A subfamily.</text>
</comment>
<evidence type="ECO:0000256" key="8">
    <source>
        <dbReference type="SAM" id="Phobius"/>
    </source>
</evidence>
<evidence type="ECO:0000256" key="1">
    <source>
        <dbReference type="ARBA" id="ARBA00004141"/>
    </source>
</evidence>
<dbReference type="InterPro" id="IPR027470">
    <property type="entry name" value="Cation_efflux_CTD"/>
</dbReference>
<dbReference type="SUPFAM" id="SSF160240">
    <property type="entry name" value="Cation efflux protein cytoplasmic domain-like"/>
    <property type="match status" value="1"/>
</dbReference>
<reference evidence="11 12" key="1">
    <citation type="submission" date="2019-11" db="EMBL/GenBank/DDBJ databases">
        <authorList>
            <person name="Brisse S."/>
        </authorList>
    </citation>
    <scope>NUCLEOTIDE SEQUENCE [LARGE SCALE GENOMIC DNA]</scope>
    <source>
        <strain evidence="11">FRC0190</strain>
    </source>
</reference>
<keyword evidence="4 8" id="KW-0812">Transmembrane</keyword>
<dbReference type="NCBIfam" id="TIGR01297">
    <property type="entry name" value="CDF"/>
    <property type="match status" value="1"/>
</dbReference>
<dbReference type="Proteomes" id="UP000423525">
    <property type="component" value="Chromosome"/>
</dbReference>
<dbReference type="KEGG" id="crf:FRC0190_01063"/>
<dbReference type="EMBL" id="LR738855">
    <property type="protein sequence ID" value="VZH85081.1"/>
    <property type="molecule type" value="Genomic_DNA"/>
</dbReference>
<dbReference type="Gene3D" id="1.20.1510.10">
    <property type="entry name" value="Cation efflux protein transmembrane domain"/>
    <property type="match status" value="1"/>
</dbReference>
<dbReference type="SUPFAM" id="SSF161111">
    <property type="entry name" value="Cation efflux protein transmembrane domain-like"/>
    <property type="match status" value="1"/>
</dbReference>
<evidence type="ECO:0000256" key="2">
    <source>
        <dbReference type="ARBA" id="ARBA00008873"/>
    </source>
</evidence>
<feature type="transmembrane region" description="Helical" evidence="8">
    <location>
        <begin position="127"/>
        <end position="148"/>
    </location>
</feature>
<evidence type="ECO:0000313" key="11">
    <source>
        <dbReference type="EMBL" id="VZH85081.1"/>
    </source>
</evidence>
<evidence type="ECO:0000256" key="6">
    <source>
        <dbReference type="ARBA" id="ARBA00023065"/>
    </source>
</evidence>
<dbReference type="InterPro" id="IPR027469">
    <property type="entry name" value="Cation_efflux_TMD_sf"/>
</dbReference>
<dbReference type="GO" id="GO:0005385">
    <property type="term" value="F:zinc ion transmembrane transporter activity"/>
    <property type="evidence" value="ECO:0007669"/>
    <property type="project" value="TreeGrafter"/>
</dbReference>
<dbReference type="Pfam" id="PF01545">
    <property type="entry name" value="Cation_efflux"/>
    <property type="match status" value="1"/>
</dbReference>
<gene>
    <name evidence="11" type="ORF">FRC0190_01063</name>
</gene>
<feature type="domain" description="Cation efflux protein transmembrane" evidence="9">
    <location>
        <begin position="30"/>
        <end position="217"/>
    </location>
</feature>